<sequence>MTHDPELVELFEYKVADLQRGREPRGGKRALAELRDYLLGCSLDVALNKRVRAADRLLKAAQSGKAGNAGRHLDGKPLGSGALEGEALHGEQVGALGELSLGELGVGGSPLGALGEMSGPLKDQLSSLNAAQSGPDSAANTRNEWDVLSGLRAGLFHAELRSRARQQARVWLKEPRLATLRLAYALTENLERGASGTAVPPLRDPFSSLHNPEIAAEVLSRLAEHLSVQVGELSKRYLQVRLALTQLADTPFPRTAAGDLVDANVQAAEQELLSEEVKKALIAALKRGPDAPRSATERPPIRSAASRLLTFLETVIPRSSGGLGLEWPLLDGLLYSQSATLRLTEPDPLALSLAIHLPGGQQTTWRGQSISWTPFSLGTSVAGHSERQSGWEIRLSDETDAHSGPAQAHATTQGAANIVRLSAQRPEVDSHFSGQPVRLVLIGKDLALELRPVTHSDLYLLSVEARLTAALLEPGTAYAHLRLARATAQRLRGNPISGEKVSAESASRYAAAPPETLLAFARQGAQTLLAYAAQGDDEALSRAFAEARTFLQLSRAHSEALLDLVRLSLQLHSLPIIGQADLLSVPEVNGDEYALLVFRGEPLTVKVKGRSVTLRNDYKGDLSAVMPGLSASAVRDLLVLPVPQGAITLIRAGERVAVGFQPILVEAL</sequence>
<gene>
    <name evidence="2" type="ORF">FNU79_15230</name>
</gene>
<evidence type="ECO:0000313" key="3">
    <source>
        <dbReference type="Proteomes" id="UP000316092"/>
    </source>
</evidence>
<dbReference type="Proteomes" id="UP000316092">
    <property type="component" value="Unassembled WGS sequence"/>
</dbReference>
<accession>A0A553UMD1</accession>
<comment type="caution">
    <text evidence="2">The sequence shown here is derived from an EMBL/GenBank/DDBJ whole genome shotgun (WGS) entry which is preliminary data.</text>
</comment>
<evidence type="ECO:0000313" key="2">
    <source>
        <dbReference type="EMBL" id="TSA81359.1"/>
    </source>
</evidence>
<evidence type="ECO:0000256" key="1">
    <source>
        <dbReference type="SAM" id="MobiDB-lite"/>
    </source>
</evidence>
<organism evidence="2 3">
    <name type="scientific">Deinococcus detaillensis</name>
    <dbReference type="NCBI Taxonomy" id="2592048"/>
    <lineage>
        <taxon>Bacteria</taxon>
        <taxon>Thermotogati</taxon>
        <taxon>Deinococcota</taxon>
        <taxon>Deinococci</taxon>
        <taxon>Deinococcales</taxon>
        <taxon>Deinococcaceae</taxon>
        <taxon>Deinococcus</taxon>
    </lineage>
</organism>
<keyword evidence="3" id="KW-1185">Reference proteome</keyword>
<dbReference type="AlphaFoldDB" id="A0A553UMD1"/>
<protein>
    <submittedName>
        <fullName evidence="2">Uncharacterized protein</fullName>
    </submittedName>
</protein>
<reference evidence="2 3" key="1">
    <citation type="submission" date="2019-07" db="EMBL/GenBank/DDBJ databases">
        <title>Deinococcus detaillus sp. nov., isolated from humus soil in Antarctica.</title>
        <authorList>
            <person name="Zhang K."/>
        </authorList>
    </citation>
    <scope>NUCLEOTIDE SEQUENCE [LARGE SCALE GENOMIC DNA]</scope>
    <source>
        <strain evidence="2 3">H1</strain>
    </source>
</reference>
<feature type="region of interest" description="Disordered" evidence="1">
    <location>
        <begin position="64"/>
        <end position="83"/>
    </location>
</feature>
<dbReference type="EMBL" id="VKDB01000023">
    <property type="protein sequence ID" value="TSA81359.1"/>
    <property type="molecule type" value="Genomic_DNA"/>
</dbReference>
<proteinExistence type="predicted"/>
<dbReference type="OrthoDB" id="53398at2"/>
<dbReference type="RefSeq" id="WP_143721669.1">
    <property type="nucleotide sequence ID" value="NZ_VKDB01000023.1"/>
</dbReference>
<name>A0A553UMD1_9DEIO</name>